<organism evidence="1 2">
    <name type="scientific">Punica granatum</name>
    <name type="common">Pomegranate</name>
    <dbReference type="NCBI Taxonomy" id="22663"/>
    <lineage>
        <taxon>Eukaryota</taxon>
        <taxon>Viridiplantae</taxon>
        <taxon>Streptophyta</taxon>
        <taxon>Embryophyta</taxon>
        <taxon>Tracheophyta</taxon>
        <taxon>Spermatophyta</taxon>
        <taxon>Magnoliopsida</taxon>
        <taxon>eudicotyledons</taxon>
        <taxon>Gunneridae</taxon>
        <taxon>Pentapetalae</taxon>
        <taxon>rosids</taxon>
        <taxon>malvids</taxon>
        <taxon>Myrtales</taxon>
        <taxon>Lythraceae</taxon>
        <taxon>Punica</taxon>
    </lineage>
</organism>
<dbReference type="AlphaFoldDB" id="A0A2I0J2S0"/>
<reference evidence="1 2" key="1">
    <citation type="submission" date="2017-11" db="EMBL/GenBank/DDBJ databases">
        <title>De-novo sequencing of pomegranate (Punica granatum L.) genome.</title>
        <authorList>
            <person name="Akparov Z."/>
            <person name="Amiraslanov A."/>
            <person name="Hajiyeva S."/>
            <person name="Abbasov M."/>
            <person name="Kaur K."/>
            <person name="Hamwieh A."/>
            <person name="Solovyev V."/>
            <person name="Salamov A."/>
            <person name="Braich B."/>
            <person name="Kosarev P."/>
            <person name="Mahmoud A."/>
            <person name="Hajiyev E."/>
            <person name="Babayeva S."/>
            <person name="Izzatullayeva V."/>
            <person name="Mammadov A."/>
            <person name="Mammadov A."/>
            <person name="Sharifova S."/>
            <person name="Ojaghi J."/>
            <person name="Eynullazada K."/>
            <person name="Bayramov B."/>
            <person name="Abdulazimova A."/>
            <person name="Shahmuradov I."/>
        </authorList>
    </citation>
    <scope>NUCLEOTIDE SEQUENCE [LARGE SCALE GENOMIC DNA]</scope>
    <source>
        <strain evidence="2">cv. AG2017</strain>
        <tissue evidence="1">Leaf</tissue>
    </source>
</reference>
<comment type="caution">
    <text evidence="1">The sequence shown here is derived from an EMBL/GenBank/DDBJ whole genome shotgun (WGS) entry which is preliminary data.</text>
</comment>
<name>A0A2I0J2S0_PUNGR</name>
<accession>A0A2I0J2S0</accession>
<sequence length="144" mass="15462">MAQAIIDGQFHARELITDILGFNNNVELQLGVADDNDHETQPTERDSCLLSEGGDCNESAFFHHGGVLGDAFESVGQRGKGKGESTSPTLQVRGFKAFVAGAIGSVYLDHSPWEECGSRKSMSRYGSEKTASLLWAKREGGRGG</sequence>
<gene>
    <name evidence="1" type="ORF">CRG98_029243</name>
</gene>
<protein>
    <submittedName>
        <fullName evidence="1">Uncharacterized protein</fullName>
    </submittedName>
</protein>
<evidence type="ECO:0000313" key="1">
    <source>
        <dbReference type="EMBL" id="PKI50363.1"/>
    </source>
</evidence>
<keyword evidence="2" id="KW-1185">Reference proteome</keyword>
<evidence type="ECO:0000313" key="2">
    <source>
        <dbReference type="Proteomes" id="UP000233551"/>
    </source>
</evidence>
<proteinExistence type="predicted"/>
<dbReference type="EMBL" id="PGOL01002119">
    <property type="protein sequence ID" value="PKI50363.1"/>
    <property type="molecule type" value="Genomic_DNA"/>
</dbReference>
<dbReference type="Proteomes" id="UP000233551">
    <property type="component" value="Unassembled WGS sequence"/>
</dbReference>